<reference evidence="1 2" key="1">
    <citation type="submission" date="2023-03" db="EMBL/GenBank/DDBJ databases">
        <title>WGS of Gossypium arboreum.</title>
        <authorList>
            <person name="Yu D."/>
        </authorList>
    </citation>
    <scope>NUCLEOTIDE SEQUENCE [LARGE SCALE GENOMIC DNA]</scope>
    <source>
        <tissue evidence="1">Leaf</tissue>
    </source>
</reference>
<gene>
    <name evidence="1" type="ORF">PVK06_004843</name>
</gene>
<dbReference type="Proteomes" id="UP001358586">
    <property type="component" value="Chromosome 2"/>
</dbReference>
<accession>A0ABR0QU03</accession>
<keyword evidence="2" id="KW-1185">Reference proteome</keyword>
<organism evidence="1 2">
    <name type="scientific">Gossypium arboreum</name>
    <name type="common">Tree cotton</name>
    <name type="synonym">Gossypium nanking</name>
    <dbReference type="NCBI Taxonomy" id="29729"/>
    <lineage>
        <taxon>Eukaryota</taxon>
        <taxon>Viridiplantae</taxon>
        <taxon>Streptophyta</taxon>
        <taxon>Embryophyta</taxon>
        <taxon>Tracheophyta</taxon>
        <taxon>Spermatophyta</taxon>
        <taxon>Magnoliopsida</taxon>
        <taxon>eudicotyledons</taxon>
        <taxon>Gunneridae</taxon>
        <taxon>Pentapetalae</taxon>
        <taxon>rosids</taxon>
        <taxon>malvids</taxon>
        <taxon>Malvales</taxon>
        <taxon>Malvaceae</taxon>
        <taxon>Malvoideae</taxon>
        <taxon>Gossypium</taxon>
    </lineage>
</organism>
<comment type="caution">
    <text evidence="1">The sequence shown here is derived from an EMBL/GenBank/DDBJ whole genome shotgun (WGS) entry which is preliminary data.</text>
</comment>
<sequence>MNWSETNFKELPPNATNIVKEQYAQAFILRLMGGILMPDKSQILVRIRWLLHLADFKECTQLSWSLTLANNSSPRPYLARWQSLHSTTNKFTETYQNQFNTNSQLTHLPLHEKRIISNLY</sequence>
<proteinExistence type="predicted"/>
<name>A0ABR0QU03_GOSAR</name>
<protein>
    <submittedName>
        <fullName evidence="1">Uncharacterized protein</fullName>
    </submittedName>
</protein>
<evidence type="ECO:0000313" key="2">
    <source>
        <dbReference type="Proteomes" id="UP001358586"/>
    </source>
</evidence>
<dbReference type="EMBL" id="JARKNE010000002">
    <property type="protein sequence ID" value="KAK5842479.1"/>
    <property type="molecule type" value="Genomic_DNA"/>
</dbReference>
<evidence type="ECO:0000313" key="1">
    <source>
        <dbReference type="EMBL" id="KAK5842479.1"/>
    </source>
</evidence>